<organism evidence="1 2">
    <name type="scientific">Agaricus bisporus var. burnettii</name>
    <dbReference type="NCBI Taxonomy" id="192524"/>
    <lineage>
        <taxon>Eukaryota</taxon>
        <taxon>Fungi</taxon>
        <taxon>Dikarya</taxon>
        <taxon>Basidiomycota</taxon>
        <taxon>Agaricomycotina</taxon>
        <taxon>Agaricomycetes</taxon>
        <taxon>Agaricomycetidae</taxon>
        <taxon>Agaricales</taxon>
        <taxon>Agaricineae</taxon>
        <taxon>Agaricaceae</taxon>
        <taxon>Agaricus</taxon>
    </lineage>
</organism>
<proteinExistence type="predicted"/>
<reference evidence="1 2" key="1">
    <citation type="journal article" name="Sci. Rep.">
        <title>Telomere-to-telomere assembled and centromere annotated genomes of the two main subspecies of the button mushroom Agaricus bisporus reveal especially polymorphic chromosome ends.</title>
        <authorList>
            <person name="Sonnenberg A.S.M."/>
            <person name="Sedaghat-Telgerd N."/>
            <person name="Lavrijssen B."/>
            <person name="Ohm R.A."/>
            <person name="Hendrickx P.M."/>
            <person name="Scholtmeijer K."/>
            <person name="Baars J.J.P."/>
            <person name="van Peer A."/>
        </authorList>
    </citation>
    <scope>NUCLEOTIDE SEQUENCE [LARGE SCALE GENOMIC DNA]</scope>
    <source>
        <strain evidence="1 2">H119_p4</strain>
    </source>
</reference>
<name>A0A8H7F4C2_AGABI</name>
<comment type="caution">
    <text evidence="1">The sequence shown here is derived from an EMBL/GenBank/DDBJ whole genome shotgun (WGS) entry which is preliminary data.</text>
</comment>
<evidence type="ECO:0000313" key="2">
    <source>
        <dbReference type="Proteomes" id="UP000629468"/>
    </source>
</evidence>
<evidence type="ECO:0000313" key="1">
    <source>
        <dbReference type="EMBL" id="KAF7776424.1"/>
    </source>
</evidence>
<dbReference type="AlphaFoldDB" id="A0A8H7F4C2"/>
<dbReference type="EMBL" id="JABXXO010000006">
    <property type="protein sequence ID" value="KAF7776424.1"/>
    <property type="molecule type" value="Genomic_DNA"/>
</dbReference>
<protein>
    <submittedName>
        <fullName evidence="1">Uncharacterized protein</fullName>
    </submittedName>
</protein>
<sequence>MIDAQPLFFLPSKPRISPFGFPLYRGKPESDPNRNRLEDPGPSFYSRIIIELFTTSVALEGAPKGFHGTLAHTYLIRQENGTLY</sequence>
<accession>A0A8H7F4C2</accession>
<gene>
    <name evidence="1" type="ORF">Agabi119p4_4817</name>
</gene>
<dbReference type="Proteomes" id="UP000629468">
    <property type="component" value="Unassembled WGS sequence"/>
</dbReference>